<dbReference type="InterPro" id="IPR051209">
    <property type="entry name" value="FAD-bind_Monooxygenase_sf"/>
</dbReference>
<protein>
    <recommendedName>
        <fullName evidence="4">Sterigmatocystin biosynthesis monooxygenase</fullName>
    </recommendedName>
</protein>
<dbReference type="SUPFAM" id="SSF51905">
    <property type="entry name" value="FAD/NAD(P)-binding domain"/>
    <property type="match status" value="2"/>
</dbReference>
<name>A0ABR3UHK1_9PLEO</name>
<dbReference type="Gene3D" id="3.50.50.60">
    <property type="entry name" value="FAD/NAD(P)-binding domain"/>
    <property type="match status" value="3"/>
</dbReference>
<comment type="similarity">
    <text evidence="1">Belongs to the FAD-binding monooxygenase family.</text>
</comment>
<comment type="caution">
    <text evidence="2">The sequence shown here is derived from an EMBL/GenBank/DDBJ whole genome shotgun (WGS) entry which is preliminary data.</text>
</comment>
<sequence>MGELFMPTPQLHHHVNGDTPATFALRDQPMHANRHMKVIGVGAGASGLCLAYKLKHYFTDFTLNIYEKNDDVGGTWFENRYPGCACDIPAATEIFKYFANFADTYGLRDYISCNHKVTGAVWDEGAKEWNVIIQKPEGSEFTQSCDFLINASGVLNNWRWPAVSGLETFKGPLLHSAAWDENVDLTGKRVGLIGNGLHLARIASHVTTFFRSPTWISPTKGMEYHEYTEEERAAFRNVPGKHLQMRKATEKATAADTFPLLITGSASNLAAERYMREQMKLKLRNDELASRLLPKFPVGCRRFTPGVGYLETLSKDSVTVIFDEVVKLTPTSCITRNNTEVELDALICATGFDTSFKPRFSIIGRGGKDLREEWADEPRSYLSIAAHGYPNYYMFLGPNSPVGNGPFIVAMETAADYIAQLMNRWQKEDVTSFDLKPEAVNDFIQQKDAALSRTVWASDCPYWYKDRRTGRIIALWPGSTLHYMEALAQPRYEDYYITYRSGNRFAYFGNGFSQTELCPYIDPVAYIRDKDDGVPISRRLQLEGTWNAKSIGNVLGIVKKPAI</sequence>
<gene>
    <name evidence="2" type="ORF">ACET3X_005702</name>
</gene>
<dbReference type="Pfam" id="PF13450">
    <property type="entry name" value="NAD_binding_8"/>
    <property type="match status" value="1"/>
</dbReference>
<evidence type="ECO:0008006" key="4">
    <source>
        <dbReference type="Google" id="ProtNLM"/>
    </source>
</evidence>
<evidence type="ECO:0000313" key="3">
    <source>
        <dbReference type="Proteomes" id="UP001578633"/>
    </source>
</evidence>
<accession>A0ABR3UHK1</accession>
<dbReference type="InterPro" id="IPR036188">
    <property type="entry name" value="FAD/NAD-bd_sf"/>
</dbReference>
<dbReference type="GeneID" id="96086024"/>
<dbReference type="PANTHER" id="PTHR42877">
    <property type="entry name" value="L-ORNITHINE N(5)-MONOOXYGENASE-RELATED"/>
    <property type="match status" value="1"/>
</dbReference>
<evidence type="ECO:0000313" key="2">
    <source>
        <dbReference type="EMBL" id="KAL1795478.1"/>
    </source>
</evidence>
<proteinExistence type="inferred from homology"/>
<dbReference type="RefSeq" id="XP_069306062.1">
    <property type="nucleotide sequence ID" value="XM_069452567.1"/>
</dbReference>
<keyword evidence="3" id="KW-1185">Reference proteome</keyword>
<reference evidence="2 3" key="1">
    <citation type="submission" date="2024-09" db="EMBL/GenBank/DDBJ databases">
        <title>T2T genomes of carrot and Alternaria dauci and their utility for understanding host-pathogen interaction during carrot leaf blight disease.</title>
        <authorList>
            <person name="Liu W."/>
            <person name="Xu S."/>
            <person name="Ou C."/>
            <person name="Liu X."/>
            <person name="Zhuang F."/>
            <person name="Deng X.W."/>
        </authorList>
    </citation>
    <scope>NUCLEOTIDE SEQUENCE [LARGE SCALE GENOMIC DNA]</scope>
    <source>
        <strain evidence="2 3">A2016</strain>
    </source>
</reference>
<dbReference type="EMBL" id="JBHGVX010000005">
    <property type="protein sequence ID" value="KAL1795478.1"/>
    <property type="molecule type" value="Genomic_DNA"/>
</dbReference>
<evidence type="ECO:0000256" key="1">
    <source>
        <dbReference type="ARBA" id="ARBA00010139"/>
    </source>
</evidence>
<organism evidence="2 3">
    <name type="scientific">Alternaria dauci</name>
    <dbReference type="NCBI Taxonomy" id="48095"/>
    <lineage>
        <taxon>Eukaryota</taxon>
        <taxon>Fungi</taxon>
        <taxon>Dikarya</taxon>
        <taxon>Ascomycota</taxon>
        <taxon>Pezizomycotina</taxon>
        <taxon>Dothideomycetes</taxon>
        <taxon>Pleosporomycetidae</taxon>
        <taxon>Pleosporales</taxon>
        <taxon>Pleosporineae</taxon>
        <taxon>Pleosporaceae</taxon>
        <taxon>Alternaria</taxon>
        <taxon>Alternaria sect. Porri</taxon>
    </lineage>
</organism>
<dbReference type="Proteomes" id="UP001578633">
    <property type="component" value="Chromosome 5"/>
</dbReference>
<dbReference type="PANTHER" id="PTHR42877:SF8">
    <property type="entry name" value="MONOOXYGENASE"/>
    <property type="match status" value="1"/>
</dbReference>